<proteinExistence type="predicted"/>
<name>A0A6J5LCX0_9CAUD</name>
<dbReference type="InterPro" id="IPR044925">
    <property type="entry name" value="His-Me_finger_sf"/>
</dbReference>
<gene>
    <name evidence="2" type="ORF">UFOVP255_19</name>
</gene>
<evidence type="ECO:0000259" key="1">
    <source>
        <dbReference type="Pfam" id="PF13392"/>
    </source>
</evidence>
<feature type="domain" description="HNH nuclease" evidence="1">
    <location>
        <begin position="128"/>
        <end position="168"/>
    </location>
</feature>
<dbReference type="EMBL" id="LR796265">
    <property type="protein sequence ID" value="CAB4132478.1"/>
    <property type="molecule type" value="Genomic_DNA"/>
</dbReference>
<evidence type="ECO:0000313" key="2">
    <source>
        <dbReference type="EMBL" id="CAB4132478.1"/>
    </source>
</evidence>
<dbReference type="SUPFAM" id="SSF54060">
    <property type="entry name" value="His-Me finger endonucleases"/>
    <property type="match status" value="1"/>
</dbReference>
<organism evidence="2">
    <name type="scientific">uncultured Caudovirales phage</name>
    <dbReference type="NCBI Taxonomy" id="2100421"/>
    <lineage>
        <taxon>Viruses</taxon>
        <taxon>Duplodnaviria</taxon>
        <taxon>Heunggongvirae</taxon>
        <taxon>Uroviricota</taxon>
        <taxon>Caudoviricetes</taxon>
        <taxon>Peduoviridae</taxon>
        <taxon>Maltschvirus</taxon>
        <taxon>Maltschvirus maltsch</taxon>
    </lineage>
</organism>
<dbReference type="Pfam" id="PF13392">
    <property type="entry name" value="HNH_3"/>
    <property type="match status" value="1"/>
</dbReference>
<accession>A0A6J5LCX0</accession>
<dbReference type="Gene3D" id="3.90.75.20">
    <property type="match status" value="1"/>
</dbReference>
<sequence>MIRCIVCNDEFSSKSIFHPSQKYCSRKCCARASHRRRHGLSIKSLDLTCRVCEKKFTQKRANNTEYCDPKCKKLAASRRLNGSPVKGPRKHIRGTGHINSQGYRVVSKNHANAKCRSDKTGKGQILEHIWIMSTHIGRPLKKHETVHHKNGIRSDNRIENLELWSHSHPPGQRIEDKIQWCREFLLEYGEK</sequence>
<protein>
    <submittedName>
        <fullName evidence="2">HNH nuclease</fullName>
    </submittedName>
</protein>
<dbReference type="InterPro" id="IPR003615">
    <property type="entry name" value="HNH_nuc"/>
</dbReference>
<reference evidence="2" key="1">
    <citation type="submission" date="2020-04" db="EMBL/GenBank/DDBJ databases">
        <authorList>
            <person name="Chiriac C."/>
            <person name="Salcher M."/>
            <person name="Ghai R."/>
            <person name="Kavagutti S V."/>
        </authorList>
    </citation>
    <scope>NUCLEOTIDE SEQUENCE</scope>
</reference>